<feature type="region of interest" description="Disordered" evidence="1">
    <location>
        <begin position="182"/>
        <end position="202"/>
    </location>
</feature>
<evidence type="ECO:0008006" key="4">
    <source>
        <dbReference type="Google" id="ProtNLM"/>
    </source>
</evidence>
<feature type="transmembrane region" description="Helical" evidence="2">
    <location>
        <begin position="136"/>
        <end position="156"/>
    </location>
</feature>
<comment type="caution">
    <text evidence="3">The sequence shown here is derived from an EMBL/GenBank/DDBJ whole genome shotgun (WGS) entry which is preliminary data.</text>
</comment>
<reference evidence="3" key="1">
    <citation type="submission" date="2019-08" db="EMBL/GenBank/DDBJ databases">
        <authorList>
            <person name="Kucharzyk K."/>
            <person name="Murdoch R.W."/>
            <person name="Higgins S."/>
            <person name="Loffler F."/>
        </authorList>
    </citation>
    <scope>NUCLEOTIDE SEQUENCE</scope>
</reference>
<feature type="compositionally biased region" description="Polar residues" evidence="1">
    <location>
        <begin position="183"/>
        <end position="202"/>
    </location>
</feature>
<dbReference type="Gene3D" id="3.90.550.10">
    <property type="entry name" value="Spore Coat Polysaccharide Biosynthesis Protein SpsA, Chain A"/>
    <property type="match status" value="1"/>
</dbReference>
<organism evidence="3">
    <name type="scientific">bioreactor metagenome</name>
    <dbReference type="NCBI Taxonomy" id="1076179"/>
    <lineage>
        <taxon>unclassified sequences</taxon>
        <taxon>metagenomes</taxon>
        <taxon>ecological metagenomes</taxon>
    </lineage>
</organism>
<protein>
    <recommendedName>
        <fullName evidence="4">Glycosyltransferase 2-like domain-containing protein</fullName>
    </recommendedName>
</protein>
<accession>A0A645GT56</accession>
<feature type="transmembrane region" description="Helical" evidence="2">
    <location>
        <begin position="100"/>
        <end position="124"/>
    </location>
</feature>
<keyword evidence="2" id="KW-0812">Transmembrane</keyword>
<gene>
    <name evidence="3" type="ORF">SDC9_177402</name>
</gene>
<dbReference type="InterPro" id="IPR029044">
    <property type="entry name" value="Nucleotide-diphossugar_trans"/>
</dbReference>
<sequence>MQRVGSAVVNRAAGTRLPDAASGFRAYSREALLRLNVVTEFSYCMETIIQAGNKRLRIESVPVVTNPKTRESRLFSNIFQHMGKSARAIVRSYLMFKPHVVLGSLAALFGVAALIPWIRFLVVFLQGDGAGHIQSLIFGSAMLLGSMLSVALLVIADLQRTTRVLMEDVLERVKRLELEDQRMNQSVRGSSEAESQGPASDD</sequence>
<name>A0A645GT56_9ZZZZ</name>
<evidence type="ECO:0000256" key="1">
    <source>
        <dbReference type="SAM" id="MobiDB-lite"/>
    </source>
</evidence>
<proteinExistence type="predicted"/>
<keyword evidence="2" id="KW-0472">Membrane</keyword>
<evidence type="ECO:0000256" key="2">
    <source>
        <dbReference type="SAM" id="Phobius"/>
    </source>
</evidence>
<evidence type="ECO:0000313" key="3">
    <source>
        <dbReference type="EMBL" id="MPN29945.1"/>
    </source>
</evidence>
<dbReference type="EMBL" id="VSSQ01080865">
    <property type="protein sequence ID" value="MPN29945.1"/>
    <property type="molecule type" value="Genomic_DNA"/>
</dbReference>
<dbReference type="AlphaFoldDB" id="A0A645GT56"/>
<keyword evidence="2" id="KW-1133">Transmembrane helix</keyword>